<dbReference type="Gene3D" id="3.40.30.10">
    <property type="entry name" value="Glutaredoxin"/>
    <property type="match status" value="1"/>
</dbReference>
<dbReference type="InterPro" id="IPR004480">
    <property type="entry name" value="Monothiol_GRX-rel"/>
</dbReference>
<dbReference type="OrthoDB" id="415696at2759"/>
<dbReference type="CDD" id="cd03028">
    <property type="entry name" value="GRX_PICOT_like"/>
    <property type="match status" value="1"/>
</dbReference>
<feature type="non-terminal residue" evidence="9">
    <location>
        <position position="1"/>
    </location>
</feature>
<accession>L1J2Q8</accession>
<reference evidence="10" key="3">
    <citation type="submission" date="2016-03" db="UniProtKB">
        <authorList>
            <consortium name="EnsemblProtists"/>
        </authorList>
    </citation>
    <scope>IDENTIFICATION</scope>
</reference>
<comment type="similarity">
    <text evidence="1">Belongs to the glutaredoxin family. Monothiol subfamily.</text>
</comment>
<dbReference type="PANTHER" id="PTHR10293:SF16">
    <property type="entry name" value="GLUTAREDOXIN-RELATED PROTEIN 5, MITOCHONDRIAL"/>
    <property type="match status" value="1"/>
</dbReference>
<dbReference type="NCBIfam" id="TIGR00365">
    <property type="entry name" value="Grx4 family monothiol glutaredoxin"/>
    <property type="match status" value="1"/>
</dbReference>
<dbReference type="GO" id="GO:0051537">
    <property type="term" value="F:2 iron, 2 sulfur cluster binding"/>
    <property type="evidence" value="ECO:0007669"/>
    <property type="project" value="UniProtKB-KW"/>
</dbReference>
<dbReference type="STRING" id="905079.L1J2Q8"/>
<dbReference type="Pfam" id="PF00462">
    <property type="entry name" value="Glutaredoxin"/>
    <property type="match status" value="1"/>
</dbReference>
<feature type="non-terminal residue" evidence="9">
    <location>
        <position position="106"/>
    </location>
</feature>
<dbReference type="GO" id="GO:0046872">
    <property type="term" value="F:metal ion binding"/>
    <property type="evidence" value="ECO:0007669"/>
    <property type="project" value="UniProtKB-KW"/>
</dbReference>
<dbReference type="PROSITE" id="PS51354">
    <property type="entry name" value="GLUTAREDOXIN_2"/>
    <property type="match status" value="1"/>
</dbReference>
<organism evidence="9">
    <name type="scientific">Guillardia theta (strain CCMP2712)</name>
    <name type="common">Cryptophyte</name>
    <dbReference type="NCBI Taxonomy" id="905079"/>
    <lineage>
        <taxon>Eukaryota</taxon>
        <taxon>Cryptophyceae</taxon>
        <taxon>Pyrenomonadales</taxon>
        <taxon>Geminigeraceae</taxon>
        <taxon>Guillardia</taxon>
    </lineage>
</organism>
<feature type="domain" description="Glutaredoxin" evidence="8">
    <location>
        <begin position="18"/>
        <end position="85"/>
    </location>
</feature>
<evidence type="ECO:0000256" key="1">
    <source>
        <dbReference type="ARBA" id="ARBA00009630"/>
    </source>
</evidence>
<reference evidence="9 11" key="1">
    <citation type="journal article" date="2012" name="Nature">
        <title>Algal genomes reveal evolutionary mosaicism and the fate of nucleomorphs.</title>
        <authorList>
            <consortium name="DOE Joint Genome Institute"/>
            <person name="Curtis B.A."/>
            <person name="Tanifuji G."/>
            <person name="Burki F."/>
            <person name="Gruber A."/>
            <person name="Irimia M."/>
            <person name="Maruyama S."/>
            <person name="Arias M.C."/>
            <person name="Ball S.G."/>
            <person name="Gile G.H."/>
            <person name="Hirakawa Y."/>
            <person name="Hopkins J.F."/>
            <person name="Kuo A."/>
            <person name="Rensing S.A."/>
            <person name="Schmutz J."/>
            <person name="Symeonidi A."/>
            <person name="Elias M."/>
            <person name="Eveleigh R.J."/>
            <person name="Herman E.K."/>
            <person name="Klute M.J."/>
            <person name="Nakayama T."/>
            <person name="Obornik M."/>
            <person name="Reyes-Prieto A."/>
            <person name="Armbrust E.V."/>
            <person name="Aves S.J."/>
            <person name="Beiko R.G."/>
            <person name="Coutinho P."/>
            <person name="Dacks J.B."/>
            <person name="Durnford D.G."/>
            <person name="Fast N.M."/>
            <person name="Green B.R."/>
            <person name="Grisdale C.J."/>
            <person name="Hempel F."/>
            <person name="Henrissat B."/>
            <person name="Hoppner M.P."/>
            <person name="Ishida K."/>
            <person name="Kim E."/>
            <person name="Koreny L."/>
            <person name="Kroth P.G."/>
            <person name="Liu Y."/>
            <person name="Malik S.B."/>
            <person name="Maier U.G."/>
            <person name="McRose D."/>
            <person name="Mock T."/>
            <person name="Neilson J.A."/>
            <person name="Onodera N.T."/>
            <person name="Poole A.M."/>
            <person name="Pritham E.J."/>
            <person name="Richards T.A."/>
            <person name="Rocap G."/>
            <person name="Roy S.W."/>
            <person name="Sarai C."/>
            <person name="Schaack S."/>
            <person name="Shirato S."/>
            <person name="Slamovits C.H."/>
            <person name="Spencer D.F."/>
            <person name="Suzuki S."/>
            <person name="Worden A.Z."/>
            <person name="Zauner S."/>
            <person name="Barry K."/>
            <person name="Bell C."/>
            <person name="Bharti A.K."/>
            <person name="Crow J.A."/>
            <person name="Grimwood J."/>
            <person name="Kramer R."/>
            <person name="Lindquist E."/>
            <person name="Lucas S."/>
            <person name="Salamov A."/>
            <person name="McFadden G.I."/>
            <person name="Lane C.E."/>
            <person name="Keeling P.J."/>
            <person name="Gray M.W."/>
            <person name="Grigoriev I.V."/>
            <person name="Archibald J.M."/>
        </authorList>
    </citation>
    <scope>NUCLEOTIDE SEQUENCE</scope>
    <source>
        <strain evidence="9 11">CCMP2712</strain>
    </source>
</reference>
<dbReference type="PaxDb" id="55529-EKX42424"/>
<dbReference type="PIRSF" id="PIRSF005894">
    <property type="entry name" value="Monothiol_GRX"/>
    <property type="match status" value="1"/>
</dbReference>
<evidence type="ECO:0000256" key="4">
    <source>
        <dbReference type="ARBA" id="ARBA00023004"/>
    </source>
</evidence>
<feature type="binding site" evidence="7">
    <location>
        <position position="31"/>
    </location>
    <ligand>
        <name>[2Fe-2S] cluster</name>
        <dbReference type="ChEBI" id="CHEBI:190135"/>
        <note>ligand shared between dimeric partners</note>
    </ligand>
</feature>
<evidence type="ECO:0000256" key="7">
    <source>
        <dbReference type="PIRSR" id="PIRSR005894-2"/>
    </source>
</evidence>
<evidence type="ECO:0000256" key="3">
    <source>
        <dbReference type="ARBA" id="ARBA00022723"/>
    </source>
</evidence>
<dbReference type="GO" id="GO:0015036">
    <property type="term" value="F:disulfide oxidoreductase activity"/>
    <property type="evidence" value="ECO:0007669"/>
    <property type="project" value="InterPro"/>
</dbReference>
<keyword evidence="4 7" id="KW-0408">Iron</keyword>
<evidence type="ECO:0000256" key="6">
    <source>
        <dbReference type="ARBA" id="ARBA00023284"/>
    </source>
</evidence>
<dbReference type="PANTHER" id="PTHR10293">
    <property type="entry name" value="GLUTAREDOXIN FAMILY MEMBER"/>
    <property type="match status" value="1"/>
</dbReference>
<evidence type="ECO:0000259" key="8">
    <source>
        <dbReference type="Pfam" id="PF00462"/>
    </source>
</evidence>
<name>L1J2Q8_GUITC</name>
<dbReference type="Proteomes" id="UP000011087">
    <property type="component" value="Unassembled WGS sequence"/>
</dbReference>
<dbReference type="InterPro" id="IPR033658">
    <property type="entry name" value="GRX_PICOT-like"/>
</dbReference>
<dbReference type="OMA" id="TKLMPQC"/>
<keyword evidence="6" id="KW-0676">Redox-active center</keyword>
<dbReference type="InterPro" id="IPR036249">
    <property type="entry name" value="Thioredoxin-like_sf"/>
</dbReference>
<dbReference type="HOGENOM" id="CLU_026126_2_1_1"/>
<evidence type="ECO:0000256" key="2">
    <source>
        <dbReference type="ARBA" id="ARBA00022714"/>
    </source>
</evidence>
<sequence length="106" mass="11866">TEDQAPAQIRSIIDRYPIVLFMKGTRQAPQCGFSDATVALLDQLQVDYECIDCLDEERNPGLREAIKVFSEWPTIPQLYVGSEFIGGADICRDMAEAGELQDVIEK</sequence>
<dbReference type="KEGG" id="gtt:GUITHDRAFT_49558"/>
<dbReference type="AlphaFoldDB" id="L1J2Q8"/>
<dbReference type="SUPFAM" id="SSF52833">
    <property type="entry name" value="Thioredoxin-like"/>
    <property type="match status" value="1"/>
</dbReference>
<dbReference type="GeneID" id="17298970"/>
<keyword evidence="2 7" id="KW-0001">2Fe-2S</keyword>
<proteinExistence type="inferred from homology"/>
<keyword evidence="11" id="KW-1185">Reference proteome</keyword>
<dbReference type="EnsemblProtists" id="EKX42424">
    <property type="protein sequence ID" value="EKX42424"/>
    <property type="gene ID" value="GUITHDRAFT_49558"/>
</dbReference>
<reference evidence="11" key="2">
    <citation type="submission" date="2012-11" db="EMBL/GenBank/DDBJ databases">
        <authorList>
            <person name="Kuo A."/>
            <person name="Curtis B.A."/>
            <person name="Tanifuji G."/>
            <person name="Burki F."/>
            <person name="Gruber A."/>
            <person name="Irimia M."/>
            <person name="Maruyama S."/>
            <person name="Arias M.C."/>
            <person name="Ball S.G."/>
            <person name="Gile G.H."/>
            <person name="Hirakawa Y."/>
            <person name="Hopkins J.F."/>
            <person name="Rensing S.A."/>
            <person name="Schmutz J."/>
            <person name="Symeonidi A."/>
            <person name="Elias M."/>
            <person name="Eveleigh R.J."/>
            <person name="Herman E.K."/>
            <person name="Klute M.J."/>
            <person name="Nakayama T."/>
            <person name="Obornik M."/>
            <person name="Reyes-Prieto A."/>
            <person name="Armbrust E.V."/>
            <person name="Aves S.J."/>
            <person name="Beiko R.G."/>
            <person name="Coutinho P."/>
            <person name="Dacks J.B."/>
            <person name="Durnford D.G."/>
            <person name="Fast N.M."/>
            <person name="Green B.R."/>
            <person name="Grisdale C."/>
            <person name="Hempe F."/>
            <person name="Henrissat B."/>
            <person name="Hoppner M.P."/>
            <person name="Ishida K.-I."/>
            <person name="Kim E."/>
            <person name="Koreny L."/>
            <person name="Kroth P.G."/>
            <person name="Liu Y."/>
            <person name="Malik S.-B."/>
            <person name="Maier U.G."/>
            <person name="McRose D."/>
            <person name="Mock T."/>
            <person name="Neilson J.A."/>
            <person name="Onodera N.T."/>
            <person name="Poole A.M."/>
            <person name="Pritham E.J."/>
            <person name="Richards T.A."/>
            <person name="Rocap G."/>
            <person name="Roy S.W."/>
            <person name="Sarai C."/>
            <person name="Schaack S."/>
            <person name="Shirato S."/>
            <person name="Slamovits C.H."/>
            <person name="Spencer D.F."/>
            <person name="Suzuki S."/>
            <person name="Worden A.Z."/>
            <person name="Zauner S."/>
            <person name="Barry K."/>
            <person name="Bell C."/>
            <person name="Bharti A.K."/>
            <person name="Crow J.A."/>
            <person name="Grimwood J."/>
            <person name="Kramer R."/>
            <person name="Lindquist E."/>
            <person name="Lucas S."/>
            <person name="Salamov A."/>
            <person name="McFadden G.I."/>
            <person name="Lane C.E."/>
            <person name="Keeling P.J."/>
            <person name="Gray M.W."/>
            <person name="Grigoriev I.V."/>
            <person name="Archibald J.M."/>
        </authorList>
    </citation>
    <scope>NUCLEOTIDE SEQUENCE</scope>
    <source>
        <strain evidence="11">CCMP2712</strain>
    </source>
</reference>
<dbReference type="RefSeq" id="XP_005829404.1">
    <property type="nucleotide sequence ID" value="XM_005829347.1"/>
</dbReference>
<evidence type="ECO:0000313" key="9">
    <source>
        <dbReference type="EMBL" id="EKX42424.1"/>
    </source>
</evidence>
<dbReference type="InterPro" id="IPR014434">
    <property type="entry name" value="Monothiol_GRX"/>
</dbReference>
<gene>
    <name evidence="9" type="ORF">GUITHDRAFT_49558</name>
</gene>
<evidence type="ECO:0000313" key="11">
    <source>
        <dbReference type="Proteomes" id="UP000011087"/>
    </source>
</evidence>
<keyword evidence="5 7" id="KW-0411">Iron-sulfur</keyword>
<evidence type="ECO:0000256" key="5">
    <source>
        <dbReference type="ARBA" id="ARBA00023014"/>
    </source>
</evidence>
<dbReference type="EMBL" id="JH993017">
    <property type="protein sequence ID" value="EKX42424.1"/>
    <property type="molecule type" value="Genomic_DNA"/>
</dbReference>
<dbReference type="InterPro" id="IPR002109">
    <property type="entry name" value="Glutaredoxin"/>
</dbReference>
<keyword evidence="3 7" id="KW-0479">Metal-binding</keyword>
<dbReference type="GO" id="GO:0005759">
    <property type="term" value="C:mitochondrial matrix"/>
    <property type="evidence" value="ECO:0007669"/>
    <property type="project" value="TreeGrafter"/>
</dbReference>
<dbReference type="eggNOG" id="KOG0911">
    <property type="taxonomic scope" value="Eukaryota"/>
</dbReference>
<protein>
    <recommendedName>
        <fullName evidence="8">Glutaredoxin domain-containing protein</fullName>
    </recommendedName>
</protein>
<evidence type="ECO:0000313" key="10">
    <source>
        <dbReference type="EnsemblProtists" id="EKX42424"/>
    </source>
</evidence>